<dbReference type="Pfam" id="PF02540">
    <property type="entry name" value="NAD_synthase"/>
    <property type="match status" value="1"/>
</dbReference>
<evidence type="ECO:0000313" key="13">
    <source>
        <dbReference type="Proteomes" id="UP000007756"/>
    </source>
</evidence>
<dbReference type="NCBIfam" id="TIGR00552">
    <property type="entry name" value="nadE"/>
    <property type="match status" value="1"/>
</dbReference>
<feature type="binding site" evidence="8">
    <location>
        <position position="134"/>
    </location>
    <ligand>
        <name>ATP</name>
        <dbReference type="ChEBI" id="CHEBI:30616"/>
    </ligand>
</feature>
<comment type="similarity">
    <text evidence="1 8 9">Belongs to the NAD synthetase family.</text>
</comment>
<feature type="binding site" evidence="8">
    <location>
        <position position="37"/>
    </location>
    <ligand>
        <name>Mg(2+)</name>
        <dbReference type="ChEBI" id="CHEBI:18420"/>
    </ligand>
</feature>
<evidence type="ECO:0000256" key="5">
    <source>
        <dbReference type="ARBA" id="ARBA00022840"/>
    </source>
</evidence>
<accession>A0A0H3DNU5</accession>
<protein>
    <recommendedName>
        <fullName evidence="8 10">NH(3)-dependent NAD(+) synthetase</fullName>
        <ecNumber evidence="8 10">6.3.1.5</ecNumber>
    </recommendedName>
</protein>
<dbReference type="KEGG" id="mpj:MPNE_0661"/>
<organism evidence="12 13">
    <name type="scientific">Mycoplasmoides pneumoniae (strain ATCC 15531 / DSM 23978 / CIP 103766 / NBRC 14401 / NCTC 10119 / FH)</name>
    <name type="common">Mycoplasma pneumoniae</name>
    <dbReference type="NCBI Taxonomy" id="722438"/>
    <lineage>
        <taxon>Bacteria</taxon>
        <taxon>Bacillati</taxon>
        <taxon>Mycoplasmatota</taxon>
        <taxon>Mycoplasmoidales</taxon>
        <taxon>Mycoplasmoidaceae</taxon>
        <taxon>Mycoplasmoides</taxon>
    </lineage>
</organism>
<evidence type="ECO:0000256" key="10">
    <source>
        <dbReference type="RuleBase" id="RU003812"/>
    </source>
</evidence>
<dbReference type="GO" id="GO:0003952">
    <property type="term" value="F:NAD+ synthase (glutamine-hydrolyzing) activity"/>
    <property type="evidence" value="ECO:0007669"/>
    <property type="project" value="InterPro"/>
</dbReference>
<dbReference type="InterPro" id="IPR014729">
    <property type="entry name" value="Rossmann-like_a/b/a_fold"/>
</dbReference>
<dbReference type="EMBL" id="CP002077">
    <property type="protein sequence ID" value="ADK86882.1"/>
    <property type="molecule type" value="Genomic_DNA"/>
</dbReference>
<keyword evidence="4 8" id="KW-0547">Nucleotide-binding</keyword>
<dbReference type="PaxDb" id="722438-MPNE_0661"/>
<dbReference type="PANTHER" id="PTHR23090:SF9">
    <property type="entry name" value="GLUTAMINE-DEPENDENT NAD(+) SYNTHETASE"/>
    <property type="match status" value="1"/>
</dbReference>
<dbReference type="GO" id="GO:0005737">
    <property type="term" value="C:cytoplasm"/>
    <property type="evidence" value="ECO:0007669"/>
    <property type="project" value="InterPro"/>
</dbReference>
<dbReference type="GO" id="GO:0046872">
    <property type="term" value="F:metal ion binding"/>
    <property type="evidence" value="ECO:0007669"/>
    <property type="project" value="UniProtKB-KW"/>
</dbReference>
<dbReference type="InterPro" id="IPR022310">
    <property type="entry name" value="NAD/GMP_synthase"/>
</dbReference>
<dbReference type="CDD" id="cd00553">
    <property type="entry name" value="NAD_synthase"/>
    <property type="match status" value="1"/>
</dbReference>
<dbReference type="PATRIC" id="fig|722438.3.peg.638"/>
<feature type="domain" description="NAD/GMP synthase" evidence="11">
    <location>
        <begin position="9"/>
        <end position="237"/>
    </location>
</feature>
<evidence type="ECO:0000256" key="1">
    <source>
        <dbReference type="ARBA" id="ARBA00005859"/>
    </source>
</evidence>
<dbReference type="RefSeq" id="WP_014325600.1">
    <property type="nucleotide sequence ID" value="NZ_CP010546.1"/>
</dbReference>
<feature type="binding site" description="in other chain" evidence="8">
    <location>
        <position position="147"/>
    </location>
    <ligand>
        <name>deamido-NAD(+)</name>
        <dbReference type="ChEBI" id="CHEBI:58437"/>
        <note>ligand shared between two neighboring subunits</note>
    </ligand>
</feature>
<feature type="binding site" evidence="8">
    <location>
        <begin position="31"/>
        <end position="38"/>
    </location>
    <ligand>
        <name>ATP</name>
        <dbReference type="ChEBI" id="CHEBI:30616"/>
    </ligand>
</feature>
<feature type="binding site" evidence="8">
    <location>
        <position position="139"/>
    </location>
    <ligand>
        <name>Mg(2+)</name>
        <dbReference type="ChEBI" id="CHEBI:18420"/>
    </ligand>
</feature>
<dbReference type="GeneID" id="66608755"/>
<dbReference type="Gene3D" id="3.40.50.620">
    <property type="entry name" value="HUPs"/>
    <property type="match status" value="1"/>
</dbReference>
<dbReference type="HAMAP" id="MF_00193">
    <property type="entry name" value="NadE_ammonia_dep"/>
    <property type="match status" value="1"/>
</dbReference>
<keyword evidence="7 8" id="KW-0520">NAD</keyword>
<comment type="subunit">
    <text evidence="8">Homodimer.</text>
</comment>
<evidence type="ECO:0000256" key="2">
    <source>
        <dbReference type="ARBA" id="ARBA00022598"/>
    </source>
</evidence>
<dbReference type="SUPFAM" id="SSF52402">
    <property type="entry name" value="Adenine nucleotide alpha hydrolases-like"/>
    <property type="match status" value="1"/>
</dbReference>
<keyword evidence="6 8" id="KW-0460">Magnesium</keyword>
<feature type="binding site" description="in other chain" evidence="8">
    <location>
        <position position="114"/>
    </location>
    <ligand>
        <name>deamido-NAD(+)</name>
        <dbReference type="ChEBI" id="CHEBI:58437"/>
        <note>ligand shared between two neighboring subunits</note>
    </ligand>
</feature>
<dbReference type="STRING" id="722438.F539_03180"/>
<evidence type="ECO:0000256" key="9">
    <source>
        <dbReference type="RuleBase" id="RU003811"/>
    </source>
</evidence>
<feature type="binding site" evidence="8">
    <location>
        <position position="185"/>
    </location>
    <ligand>
        <name>ATP</name>
        <dbReference type="ChEBI" id="CHEBI:30616"/>
    </ligand>
</feature>
<dbReference type="eggNOG" id="COG0171">
    <property type="taxonomic scope" value="Bacteria"/>
</dbReference>
<feature type="binding site" evidence="8">
    <location>
        <position position="163"/>
    </location>
    <ligand>
        <name>ATP</name>
        <dbReference type="ChEBI" id="CHEBI:30616"/>
    </ligand>
</feature>
<dbReference type="GO" id="GO:0005524">
    <property type="term" value="F:ATP binding"/>
    <property type="evidence" value="ECO:0007669"/>
    <property type="project" value="UniProtKB-UniRule"/>
</dbReference>
<dbReference type="GO" id="GO:0009435">
    <property type="term" value="P:NAD+ biosynthetic process"/>
    <property type="evidence" value="ECO:0007669"/>
    <property type="project" value="UniProtKB-UniRule"/>
</dbReference>
<dbReference type="GO" id="GO:0004359">
    <property type="term" value="F:glutaminase activity"/>
    <property type="evidence" value="ECO:0007669"/>
    <property type="project" value="InterPro"/>
</dbReference>
<reference evidence="12 13" key="1">
    <citation type="journal article" date="2010" name="Appl. Environ. Microbiol.">
        <title>Targeted chromosomal knockouts in Mycoplasma pneumoniae.</title>
        <authorList>
            <person name="Krishnakumar R."/>
            <person name="Assad-Garcia N."/>
            <person name="Benders G.A."/>
            <person name="Phan Q."/>
            <person name="Montague M.G."/>
            <person name="Glass J.I."/>
        </authorList>
    </citation>
    <scope>NUCLEOTIDE SEQUENCE [LARGE SCALE GENOMIC DNA]</scope>
    <source>
        <strain evidence="13">ATCC 15531 / DSM 22911 / NBRC 14401 / NCTC 10119 / FH</strain>
    </source>
</reference>
<dbReference type="InterPro" id="IPR022926">
    <property type="entry name" value="NH(3)-dep_NAD(+)_synth"/>
</dbReference>
<evidence type="ECO:0000313" key="12">
    <source>
        <dbReference type="EMBL" id="ADK86882.1"/>
    </source>
</evidence>
<dbReference type="PANTHER" id="PTHR23090">
    <property type="entry name" value="NH 3 /GLUTAMINE-DEPENDENT NAD + SYNTHETASE"/>
    <property type="match status" value="1"/>
</dbReference>
<evidence type="ECO:0000256" key="3">
    <source>
        <dbReference type="ARBA" id="ARBA00022723"/>
    </source>
</evidence>
<dbReference type="AlphaFoldDB" id="A0A0H3DNU5"/>
<evidence type="ECO:0000256" key="7">
    <source>
        <dbReference type="ARBA" id="ARBA00023027"/>
    </source>
</evidence>
<dbReference type="InterPro" id="IPR003694">
    <property type="entry name" value="NAD_synthase"/>
</dbReference>
<dbReference type="UniPathway" id="UPA00253">
    <property type="reaction ID" value="UER00333"/>
</dbReference>
<evidence type="ECO:0000259" key="11">
    <source>
        <dbReference type="Pfam" id="PF02540"/>
    </source>
</evidence>
<feature type="binding site" evidence="8">
    <location>
        <position position="154"/>
    </location>
    <ligand>
        <name>deamido-NAD(+)</name>
        <dbReference type="ChEBI" id="CHEBI:58437"/>
        <note>ligand shared between two neighboring subunits</note>
    </ligand>
</feature>
<keyword evidence="3 8" id="KW-0479">Metal-binding</keyword>
<keyword evidence="5 8" id="KW-0067">ATP-binding</keyword>
<feature type="binding site" description="in other chain" evidence="8">
    <location>
        <begin position="232"/>
        <end position="233"/>
    </location>
    <ligand>
        <name>deamido-NAD(+)</name>
        <dbReference type="ChEBI" id="CHEBI:58437"/>
        <note>ligand shared between two neighboring subunits</note>
    </ligand>
</feature>
<dbReference type="HOGENOM" id="CLU_059327_1_1_14"/>
<keyword evidence="2 8" id="KW-0436">Ligase</keyword>
<dbReference type="Proteomes" id="UP000007756">
    <property type="component" value="Chromosome"/>
</dbReference>
<evidence type="ECO:0000256" key="8">
    <source>
        <dbReference type="HAMAP-Rule" id="MF_00193"/>
    </source>
</evidence>
<comment type="function">
    <text evidence="8">Catalyzes the ATP-dependent amidation of deamido-NAD to form NAD. Uses ammonia as a nitrogen source.</text>
</comment>
<gene>
    <name evidence="8 12" type="primary">nadE</name>
    <name evidence="12" type="ordered locus">MPNE_0661</name>
</gene>
<name>A0A0H3DNU5_MYCPB</name>
<comment type="catalytic activity">
    <reaction evidence="8 10">
        <text>deamido-NAD(+) + NH4(+) + ATP = AMP + diphosphate + NAD(+) + H(+)</text>
        <dbReference type="Rhea" id="RHEA:21188"/>
        <dbReference type="ChEBI" id="CHEBI:15378"/>
        <dbReference type="ChEBI" id="CHEBI:28938"/>
        <dbReference type="ChEBI" id="CHEBI:30616"/>
        <dbReference type="ChEBI" id="CHEBI:33019"/>
        <dbReference type="ChEBI" id="CHEBI:57540"/>
        <dbReference type="ChEBI" id="CHEBI:58437"/>
        <dbReference type="ChEBI" id="CHEBI:456215"/>
        <dbReference type="EC" id="6.3.1.5"/>
    </reaction>
</comment>
<dbReference type="EC" id="6.3.1.5" evidence="8 10"/>
<comment type="pathway">
    <text evidence="8">Cofactor biosynthesis; NAD(+) biosynthesis; NAD(+) from deamido-NAD(+) (ammonia route): step 1/1.</text>
</comment>
<evidence type="ECO:0000256" key="6">
    <source>
        <dbReference type="ARBA" id="ARBA00022842"/>
    </source>
</evidence>
<proteinExistence type="inferred from homology"/>
<dbReference type="GO" id="GO:0008795">
    <property type="term" value="F:NAD+ synthase activity"/>
    <property type="evidence" value="ECO:0007669"/>
    <property type="project" value="UniProtKB-UniRule"/>
</dbReference>
<sequence>MTKNLLNYLNELEAWLTNYVNEAHAQGVVVGLSGGVDSAVVAAMAKKLFPQNHLTLVMHINNSELDHKATTALVEQLQLNNKQVDLEPPYRAMLQALTIDPQKELMVAGNLKARLRMACLYTHAQKHNYLVLGTGNFIEYSLGYFTKWGDGACDVAPLAFLLKSDVYALSQHFNVPELVIERAPTASLFAGQTDEAEMGLTYKELDQYFQGHLQLSATKQQRVDHLRQSSQHKRSLPKTFKPLYSFQI</sequence>
<evidence type="ECO:0000256" key="4">
    <source>
        <dbReference type="ARBA" id="ARBA00022741"/>
    </source>
</evidence>